<dbReference type="SUPFAM" id="SSF47616">
    <property type="entry name" value="GST C-terminal domain-like"/>
    <property type="match status" value="1"/>
</dbReference>
<dbReference type="SFLD" id="SFLDS00019">
    <property type="entry name" value="Glutathione_Transferase_(cytos"/>
    <property type="match status" value="1"/>
</dbReference>
<dbReference type="Gene3D" id="1.20.1050.10">
    <property type="match status" value="1"/>
</dbReference>
<name>A0A250IS38_9BACT</name>
<dbReference type="InterPro" id="IPR050983">
    <property type="entry name" value="GST_Omega/HSP26"/>
</dbReference>
<dbReference type="InterPro" id="IPR004045">
    <property type="entry name" value="Glutathione_S-Trfase_N"/>
</dbReference>
<reference evidence="2 3" key="1">
    <citation type="submission" date="2017-06" db="EMBL/GenBank/DDBJ databases">
        <authorList>
            <person name="Kim H.J."/>
            <person name="Triplett B.A."/>
        </authorList>
    </citation>
    <scope>NUCLEOTIDE SEQUENCE [LARGE SCALE GENOMIC DNA]</scope>
    <source>
        <strain evidence="2 3">DSM 14713</strain>
    </source>
</reference>
<dbReference type="InterPro" id="IPR054416">
    <property type="entry name" value="GST_UstS-like_C"/>
</dbReference>
<dbReference type="OrthoDB" id="508035at2"/>
<dbReference type="InterPro" id="IPR036249">
    <property type="entry name" value="Thioredoxin-like_sf"/>
</dbReference>
<dbReference type="SFLD" id="SFLDG00358">
    <property type="entry name" value="Main_(cytGST)"/>
    <property type="match status" value="1"/>
</dbReference>
<keyword evidence="3" id="KW-1185">Reference proteome</keyword>
<dbReference type="EMBL" id="CP022163">
    <property type="protein sequence ID" value="ATB33756.1"/>
    <property type="molecule type" value="Genomic_DNA"/>
</dbReference>
<organism evidence="2 3">
    <name type="scientific">Melittangium boletus DSM 14713</name>
    <dbReference type="NCBI Taxonomy" id="1294270"/>
    <lineage>
        <taxon>Bacteria</taxon>
        <taxon>Pseudomonadati</taxon>
        <taxon>Myxococcota</taxon>
        <taxon>Myxococcia</taxon>
        <taxon>Myxococcales</taxon>
        <taxon>Cystobacterineae</taxon>
        <taxon>Archangiaceae</taxon>
        <taxon>Melittangium</taxon>
    </lineage>
</organism>
<feature type="domain" description="GST N-terminal" evidence="1">
    <location>
        <begin position="8"/>
        <end position="84"/>
    </location>
</feature>
<dbReference type="InterPro" id="IPR040079">
    <property type="entry name" value="Glutathione_S-Trfase"/>
</dbReference>
<dbReference type="SUPFAM" id="SSF52833">
    <property type="entry name" value="Thioredoxin-like"/>
    <property type="match status" value="1"/>
</dbReference>
<dbReference type="PANTHER" id="PTHR43968">
    <property type="match status" value="1"/>
</dbReference>
<dbReference type="Gene3D" id="3.40.30.10">
    <property type="entry name" value="Glutaredoxin"/>
    <property type="match status" value="1"/>
</dbReference>
<dbReference type="RefSeq" id="WP_095981746.1">
    <property type="nucleotide sequence ID" value="NZ_CP022163.1"/>
</dbReference>
<dbReference type="Proteomes" id="UP000217289">
    <property type="component" value="Chromosome"/>
</dbReference>
<gene>
    <name evidence="2" type="ORF">MEBOL_007254</name>
</gene>
<sequence>MTRELYELRGAEPDLLFSPYCWRVRLALLHKGLEFVSRPVRFTDKEALAFSGQKLVPVLREDDRVVHDSLAIFRYLDEAYPQRPLLGDPSAYQRAKVIERLTFMSMRMPLLKLLVPRVHAVIDPADRDYFRRTREQAFGQTLEAFADPSGGTQRFREALEPLEKLLAEQPYLDGEAAGGVDYLVVGLLLWAWCLGAQPWEEASAVGAWFRRLLAWYEQGQGPIKRAAL</sequence>
<evidence type="ECO:0000313" key="3">
    <source>
        <dbReference type="Proteomes" id="UP000217289"/>
    </source>
</evidence>
<dbReference type="AlphaFoldDB" id="A0A250IS38"/>
<keyword evidence="2" id="KW-0808">Transferase</keyword>
<proteinExistence type="predicted"/>
<dbReference type="GO" id="GO:0016740">
    <property type="term" value="F:transferase activity"/>
    <property type="evidence" value="ECO:0007669"/>
    <property type="project" value="UniProtKB-KW"/>
</dbReference>
<evidence type="ECO:0000313" key="2">
    <source>
        <dbReference type="EMBL" id="ATB33756.1"/>
    </source>
</evidence>
<dbReference type="KEGG" id="mbd:MEBOL_007254"/>
<dbReference type="CDD" id="cd03038">
    <property type="entry name" value="GST_N_etherase_LigE"/>
    <property type="match status" value="1"/>
</dbReference>
<dbReference type="PROSITE" id="PS50404">
    <property type="entry name" value="GST_NTER"/>
    <property type="match status" value="1"/>
</dbReference>
<protein>
    <submittedName>
        <fullName evidence="2">Glutathione S-transferase</fullName>
    </submittedName>
</protein>
<evidence type="ECO:0000259" key="1">
    <source>
        <dbReference type="PROSITE" id="PS50404"/>
    </source>
</evidence>
<dbReference type="Pfam" id="PF13417">
    <property type="entry name" value="GST_N_3"/>
    <property type="match status" value="1"/>
</dbReference>
<dbReference type="GO" id="GO:0005737">
    <property type="term" value="C:cytoplasm"/>
    <property type="evidence" value="ECO:0007669"/>
    <property type="project" value="TreeGrafter"/>
</dbReference>
<dbReference type="PANTHER" id="PTHR43968:SF6">
    <property type="entry name" value="GLUTATHIONE S-TRANSFERASE OMEGA"/>
    <property type="match status" value="1"/>
</dbReference>
<dbReference type="Pfam" id="PF22041">
    <property type="entry name" value="GST_C_7"/>
    <property type="match status" value="1"/>
</dbReference>
<dbReference type="InterPro" id="IPR036282">
    <property type="entry name" value="Glutathione-S-Trfase_C_sf"/>
</dbReference>
<accession>A0A250IS38</accession>